<feature type="transmembrane region" description="Helical" evidence="1">
    <location>
        <begin position="58"/>
        <end position="79"/>
    </location>
</feature>
<feature type="transmembrane region" description="Helical" evidence="1">
    <location>
        <begin position="100"/>
        <end position="118"/>
    </location>
</feature>
<feature type="transmembrane region" description="Helical" evidence="1">
    <location>
        <begin position="158"/>
        <end position="177"/>
    </location>
</feature>
<dbReference type="PANTHER" id="PTHR23028">
    <property type="entry name" value="ACETYLTRANSFERASE"/>
    <property type="match status" value="1"/>
</dbReference>
<keyword evidence="1" id="KW-1133">Transmembrane helix</keyword>
<feature type="transmembrane region" description="Helical" evidence="1">
    <location>
        <begin position="328"/>
        <end position="352"/>
    </location>
</feature>
<dbReference type="Pfam" id="PF01757">
    <property type="entry name" value="Acyl_transf_3"/>
    <property type="match status" value="1"/>
</dbReference>
<keyword evidence="1" id="KW-0812">Transmembrane</keyword>
<evidence type="ECO:0000313" key="3">
    <source>
        <dbReference type="EMBL" id="GAA5529389.1"/>
    </source>
</evidence>
<dbReference type="EMBL" id="BAABRU010000011">
    <property type="protein sequence ID" value="GAA5529389.1"/>
    <property type="molecule type" value="Genomic_DNA"/>
</dbReference>
<evidence type="ECO:0000256" key="1">
    <source>
        <dbReference type="SAM" id="Phobius"/>
    </source>
</evidence>
<dbReference type="Proteomes" id="UP001428290">
    <property type="component" value="Unassembled WGS sequence"/>
</dbReference>
<keyword evidence="4" id="KW-1185">Reference proteome</keyword>
<feature type="transmembrane region" description="Helical" evidence="1">
    <location>
        <begin position="230"/>
        <end position="251"/>
    </location>
</feature>
<sequence length="382" mass="42781">MAFFRQRFELARGLAGTNLRSMEGLRGIAVFLVFLVHFRSSIQPWLFSDGPTATINNALAMIGNTGVDLFFVLSGYLIYASLIKREQAYMGFIGRRIRRIYPTFFVIFMVYLGLSILFPAESKIPSGVTAATLYFIQNLIFLPGLLPIEPMITVAWSLSYEVFYYLIMPVIVVAIGLRGKTPQWRIGFFSVVGLVLTAVCIIWQGPLKLAMFIAGILLHELLESYRERTPAAWLGLLGLVIGTCAPLLPLTGMLGNAIRFTLIFSGFLLACWHCFSQTESWLKQALSWTPLRWLGNMSYSYYLIHGLALHAGFMLLSKLIPATPTAGWFFWLILLLMFGLTLVVGALLFIVVEHPMSLRNNVKPIVEPRDPEVRPALKADAA</sequence>
<dbReference type="PANTHER" id="PTHR23028:SF53">
    <property type="entry name" value="ACYL_TRANSF_3 DOMAIN-CONTAINING PROTEIN"/>
    <property type="match status" value="1"/>
</dbReference>
<proteinExistence type="predicted"/>
<dbReference type="InterPro" id="IPR002656">
    <property type="entry name" value="Acyl_transf_3_dom"/>
</dbReference>
<keyword evidence="1" id="KW-0472">Membrane</keyword>
<feature type="transmembrane region" description="Helical" evidence="1">
    <location>
        <begin position="257"/>
        <end position="275"/>
    </location>
</feature>
<organism evidence="3 4">
    <name type="scientific">Herpetosiphon gulosus</name>
    <dbReference type="NCBI Taxonomy" id="1973496"/>
    <lineage>
        <taxon>Bacteria</taxon>
        <taxon>Bacillati</taxon>
        <taxon>Chloroflexota</taxon>
        <taxon>Chloroflexia</taxon>
        <taxon>Herpetosiphonales</taxon>
        <taxon>Herpetosiphonaceae</taxon>
        <taxon>Herpetosiphon</taxon>
    </lineage>
</organism>
<feature type="domain" description="Acyltransferase 3" evidence="2">
    <location>
        <begin position="21"/>
        <end position="348"/>
    </location>
</feature>
<feature type="transmembrane region" description="Helical" evidence="1">
    <location>
        <begin position="21"/>
        <end position="38"/>
    </location>
</feature>
<feature type="transmembrane region" description="Helical" evidence="1">
    <location>
        <begin position="189"/>
        <end position="218"/>
    </location>
</feature>
<name>A0ABP9X1Y4_9CHLR</name>
<dbReference type="InterPro" id="IPR050879">
    <property type="entry name" value="Acyltransferase_3"/>
</dbReference>
<feature type="transmembrane region" description="Helical" evidence="1">
    <location>
        <begin position="124"/>
        <end position="146"/>
    </location>
</feature>
<dbReference type="RefSeq" id="WP_345723004.1">
    <property type="nucleotide sequence ID" value="NZ_BAABRU010000011.1"/>
</dbReference>
<protein>
    <recommendedName>
        <fullName evidence="2">Acyltransferase 3 domain-containing protein</fullName>
    </recommendedName>
</protein>
<gene>
    <name evidence="3" type="ORF">Hgul01_03198</name>
</gene>
<evidence type="ECO:0000313" key="4">
    <source>
        <dbReference type="Proteomes" id="UP001428290"/>
    </source>
</evidence>
<evidence type="ECO:0000259" key="2">
    <source>
        <dbReference type="Pfam" id="PF01757"/>
    </source>
</evidence>
<comment type="caution">
    <text evidence="3">The sequence shown here is derived from an EMBL/GenBank/DDBJ whole genome shotgun (WGS) entry which is preliminary data.</text>
</comment>
<reference evidence="3 4" key="1">
    <citation type="submission" date="2024-02" db="EMBL/GenBank/DDBJ databases">
        <title>Herpetosiphon gulosus NBRC 112829.</title>
        <authorList>
            <person name="Ichikawa N."/>
            <person name="Katano-Makiyama Y."/>
            <person name="Hidaka K."/>
        </authorList>
    </citation>
    <scope>NUCLEOTIDE SEQUENCE [LARGE SCALE GENOMIC DNA]</scope>
    <source>
        <strain evidence="3 4">NBRC 112829</strain>
    </source>
</reference>
<accession>A0ABP9X1Y4</accession>
<feature type="transmembrane region" description="Helical" evidence="1">
    <location>
        <begin position="296"/>
        <end position="316"/>
    </location>
</feature>